<evidence type="ECO:0000256" key="4">
    <source>
        <dbReference type="ARBA" id="ARBA00022692"/>
    </source>
</evidence>
<comment type="caution">
    <text evidence="10">The sequence shown here is derived from an EMBL/GenBank/DDBJ whole genome shotgun (WGS) entry which is preliminary data.</text>
</comment>
<dbReference type="GO" id="GO:0098771">
    <property type="term" value="P:inorganic ion homeostasis"/>
    <property type="evidence" value="ECO:0007669"/>
    <property type="project" value="UniProtKB-ARBA"/>
</dbReference>
<feature type="domain" description="Myb-like" evidence="9">
    <location>
        <begin position="31"/>
        <end position="81"/>
    </location>
</feature>
<feature type="region of interest" description="Disordered" evidence="8">
    <location>
        <begin position="1"/>
        <end position="38"/>
    </location>
</feature>
<dbReference type="AlphaFoldDB" id="A0A9P8EML0"/>
<dbReference type="NCBIfam" id="TIGR01297">
    <property type="entry name" value="CDF"/>
    <property type="match status" value="1"/>
</dbReference>
<feature type="region of interest" description="Disordered" evidence="8">
    <location>
        <begin position="610"/>
        <end position="644"/>
    </location>
</feature>
<evidence type="ECO:0000256" key="3">
    <source>
        <dbReference type="ARBA" id="ARBA00022448"/>
    </source>
</evidence>
<keyword evidence="3" id="KW-0813">Transport</keyword>
<keyword evidence="6" id="KW-0406">Ion transport</keyword>
<feature type="region of interest" description="Disordered" evidence="8">
    <location>
        <begin position="253"/>
        <end position="274"/>
    </location>
</feature>
<feature type="region of interest" description="Disordered" evidence="8">
    <location>
        <begin position="142"/>
        <end position="171"/>
    </location>
</feature>
<evidence type="ECO:0000256" key="5">
    <source>
        <dbReference type="ARBA" id="ARBA00022989"/>
    </source>
</evidence>
<dbReference type="InterPro" id="IPR001005">
    <property type="entry name" value="SANT/Myb"/>
</dbReference>
<evidence type="ECO:0000256" key="6">
    <source>
        <dbReference type="ARBA" id="ARBA00023065"/>
    </source>
</evidence>
<reference evidence="10" key="2">
    <citation type="submission" date="2021-08" db="EMBL/GenBank/DDBJ databases">
        <authorList>
            <person name="Gostincar C."/>
            <person name="Sun X."/>
            <person name="Song Z."/>
            <person name="Gunde-Cimerman N."/>
        </authorList>
    </citation>
    <scope>NUCLEOTIDE SEQUENCE</scope>
    <source>
        <strain evidence="10">EXF-9911</strain>
    </source>
</reference>
<dbReference type="OrthoDB" id="435980at2759"/>
<dbReference type="FunFam" id="3.30.70.1350:FF:000010">
    <property type="entry name" value="Cation efflux family protein, putative"/>
    <property type="match status" value="1"/>
</dbReference>
<dbReference type="Proteomes" id="UP000779574">
    <property type="component" value="Unassembled WGS sequence"/>
</dbReference>
<comment type="subcellular location">
    <subcellularLocation>
        <location evidence="1">Membrane</location>
        <topology evidence="1">Multi-pass membrane protein</topology>
    </subcellularLocation>
</comment>
<evidence type="ECO:0000313" key="10">
    <source>
        <dbReference type="EMBL" id="KAG9694191.1"/>
    </source>
</evidence>
<dbReference type="Pfam" id="PF01545">
    <property type="entry name" value="Cation_efflux"/>
    <property type="match status" value="1"/>
</dbReference>
<feature type="compositionally biased region" description="Basic residues" evidence="8">
    <location>
        <begin position="254"/>
        <end position="267"/>
    </location>
</feature>
<dbReference type="FunFam" id="1.20.1510.10:FF:000013">
    <property type="entry name" value="Cation efflux family protein"/>
    <property type="match status" value="1"/>
</dbReference>
<feature type="compositionally biased region" description="Polar residues" evidence="8">
    <location>
        <begin position="21"/>
        <end position="38"/>
    </location>
</feature>
<keyword evidence="7" id="KW-0472">Membrane</keyword>
<evidence type="ECO:0000313" key="11">
    <source>
        <dbReference type="Proteomes" id="UP000779574"/>
    </source>
</evidence>
<dbReference type="PROSITE" id="PS50090">
    <property type="entry name" value="MYB_LIKE"/>
    <property type="match status" value="1"/>
</dbReference>
<keyword evidence="4" id="KW-0812">Transmembrane</keyword>
<dbReference type="InterPro" id="IPR050291">
    <property type="entry name" value="CDF_Transporter"/>
</dbReference>
<evidence type="ECO:0000256" key="1">
    <source>
        <dbReference type="ARBA" id="ARBA00004141"/>
    </source>
</evidence>
<dbReference type="InterPro" id="IPR002524">
    <property type="entry name" value="Cation_efflux"/>
</dbReference>
<dbReference type="PANTHER" id="PTHR43840:SF15">
    <property type="entry name" value="MITOCHONDRIAL METAL TRANSPORTER 1-RELATED"/>
    <property type="match status" value="1"/>
</dbReference>
<reference evidence="10" key="1">
    <citation type="journal article" date="2021" name="J Fungi (Basel)">
        <title>Virulence traits and population genomics of the black yeast Aureobasidium melanogenum.</title>
        <authorList>
            <person name="Cernosa A."/>
            <person name="Sun X."/>
            <person name="Gostincar C."/>
            <person name="Fang C."/>
            <person name="Gunde-Cimerman N."/>
            <person name="Song Z."/>
        </authorList>
    </citation>
    <scope>NUCLEOTIDE SEQUENCE</scope>
    <source>
        <strain evidence="10">EXF-9911</strain>
    </source>
</reference>
<evidence type="ECO:0000256" key="2">
    <source>
        <dbReference type="ARBA" id="ARBA00008873"/>
    </source>
</evidence>
<dbReference type="GO" id="GO:0030003">
    <property type="term" value="P:intracellular monoatomic cation homeostasis"/>
    <property type="evidence" value="ECO:0007669"/>
    <property type="project" value="UniProtKB-ARBA"/>
</dbReference>
<evidence type="ECO:0000256" key="8">
    <source>
        <dbReference type="SAM" id="MobiDB-lite"/>
    </source>
</evidence>
<feature type="compositionally biased region" description="Polar residues" evidence="8">
    <location>
        <begin position="635"/>
        <end position="644"/>
    </location>
</feature>
<gene>
    <name evidence="10" type="ORF">KCU76_g5417</name>
</gene>
<organism evidence="10 11">
    <name type="scientific">Aureobasidium melanogenum</name>
    <name type="common">Aureobasidium pullulans var. melanogenum</name>
    <dbReference type="NCBI Taxonomy" id="46634"/>
    <lineage>
        <taxon>Eukaryota</taxon>
        <taxon>Fungi</taxon>
        <taxon>Dikarya</taxon>
        <taxon>Ascomycota</taxon>
        <taxon>Pezizomycotina</taxon>
        <taxon>Dothideomycetes</taxon>
        <taxon>Dothideomycetidae</taxon>
        <taxon>Dothideales</taxon>
        <taxon>Saccotheciaceae</taxon>
        <taxon>Aureobasidium</taxon>
    </lineage>
</organism>
<keyword evidence="5" id="KW-1133">Transmembrane helix</keyword>
<dbReference type="InterPro" id="IPR027469">
    <property type="entry name" value="Cation_efflux_TMD_sf"/>
</dbReference>
<dbReference type="InterPro" id="IPR058533">
    <property type="entry name" value="Cation_efflux_TM"/>
</dbReference>
<comment type="similarity">
    <text evidence="2">Belongs to the cation diffusion facilitator (CDF) transporter (TC 2.A.4) family. SLC30A subfamily.</text>
</comment>
<dbReference type="EMBL" id="JAHFXF010000169">
    <property type="protein sequence ID" value="KAG9694191.1"/>
    <property type="molecule type" value="Genomic_DNA"/>
</dbReference>
<name>A0A9P8EML0_AURME</name>
<dbReference type="Gene3D" id="1.20.1510.10">
    <property type="entry name" value="Cation efflux protein transmembrane domain"/>
    <property type="match status" value="1"/>
</dbReference>
<proteinExistence type="inferred from homology"/>
<accession>A0A9P8EML0</accession>
<evidence type="ECO:0000256" key="7">
    <source>
        <dbReference type="ARBA" id="ARBA00023136"/>
    </source>
</evidence>
<dbReference type="GO" id="GO:0005739">
    <property type="term" value="C:mitochondrion"/>
    <property type="evidence" value="ECO:0007669"/>
    <property type="project" value="UniProtKB-ARBA"/>
</dbReference>
<evidence type="ECO:0000259" key="9">
    <source>
        <dbReference type="PROSITE" id="PS50090"/>
    </source>
</evidence>
<dbReference type="GO" id="GO:0008324">
    <property type="term" value="F:monoatomic cation transmembrane transporter activity"/>
    <property type="evidence" value="ECO:0007669"/>
    <property type="project" value="InterPro"/>
</dbReference>
<dbReference type="PANTHER" id="PTHR43840">
    <property type="entry name" value="MITOCHONDRIAL METAL TRANSPORTER 1-RELATED"/>
    <property type="match status" value="1"/>
</dbReference>
<dbReference type="SUPFAM" id="SSF161111">
    <property type="entry name" value="Cation efflux protein transmembrane domain-like"/>
    <property type="match status" value="1"/>
</dbReference>
<feature type="non-terminal residue" evidence="10">
    <location>
        <position position="1"/>
    </location>
</feature>
<dbReference type="Pfam" id="PF13921">
    <property type="entry name" value="Myb_DNA-bind_6"/>
    <property type="match status" value="1"/>
</dbReference>
<dbReference type="GO" id="GO:0016020">
    <property type="term" value="C:membrane"/>
    <property type="evidence" value="ECO:0007669"/>
    <property type="project" value="UniProtKB-SubCell"/>
</dbReference>
<sequence>MPKSRRLLSNIRQSPFPVAQARQTGSTEPQPGHRNTANWSSADDEVLVAARAAGLNWQSTAARHFPNKTANACRKRHERLVERRNHEDWTPKRLDTLAVEYMELRKEIWGPLAVKIGERWNVVEAKCMEKGLRNLQSIARMAGKTSAPSEDIPAPNKEEHEGDSGIGCSDAELEPVDVPAAAGPSTRMPTPVHVPQPTLGLTLNQQNALHHILPRPPPLPLYQPPPTAPARAMPNAGSAGTSTNIVNMEQTRGHFGHSHHGHHHHHHDTTYLTSSDKNDAGVRITRVGLFVNLGMAIAKGIGGYVFNSKALSADAIHSLTDLISDFTTLATVSYSLRSPTTRFPTGYGKIESLGALGVSGILLSGGIMIGLQAIMALTQQFFPDIAHILSHLGIFGHGHSHSHSHGVEGMGVNINAAWLAAGSIIIKEWLYRATMKIAKEKRSSVLASNAYHHRVDSLTAVVALATITASHFFSNAAWLDPVGGLIISGMIVQAGYGNTKAALLELADVSIEDDIKHNIETAASQALGDLKLPTESAPQVQGIKSGQNYLIEIAVTVPSTWTLEQMTQAENSIRVKVSSAAQGIKRVSIRFTSSENTADAFANEFVASKDQTHEHEHEHSHDDGHSHSHELAQEASKSGLNKRK</sequence>
<protein>
    <recommendedName>
        <fullName evidence="9">Myb-like domain-containing protein</fullName>
    </recommendedName>
</protein>
<feature type="compositionally biased region" description="Basic and acidic residues" evidence="8">
    <location>
        <begin position="610"/>
        <end position="632"/>
    </location>
</feature>